<dbReference type="GeneID" id="9621782"/>
<gene>
    <name evidence="2" type="ORF">VOLCADRAFT_106594</name>
</gene>
<dbReference type="EMBL" id="GL378368">
    <property type="protein sequence ID" value="EFJ43968.1"/>
    <property type="molecule type" value="Genomic_DNA"/>
</dbReference>
<sequence length="247" mass="26058">MLPENHDTVILDFRHDSIGTLLTVRVRGGRPAALILTTCLATFAATAYSWAWPCGSPATPGPCNSLGADVVPAGSDWASRGGGGGGGGGNANVARLVIVVATAVAVVAAWELLQVASESVLVLPGGVGYVLESVRRCGLRRRRFLDAQEVSYVTLSEAITSCDVRFFLAFVTRDVNNDSSFMNCSRNGNTDANAGGNGSSSSCSRLAVPYENLLPRLQLRHLQAIYRELELLQMQHALGPSAFGSYG</sequence>
<dbReference type="RefSeq" id="XP_002954980.1">
    <property type="nucleotide sequence ID" value="XM_002954934.1"/>
</dbReference>
<reference evidence="2 3" key="1">
    <citation type="journal article" date="2010" name="Science">
        <title>Genomic analysis of organismal complexity in the multicellular green alga Volvox carteri.</title>
        <authorList>
            <person name="Prochnik S.E."/>
            <person name="Umen J."/>
            <person name="Nedelcu A.M."/>
            <person name="Hallmann A."/>
            <person name="Miller S.M."/>
            <person name="Nishii I."/>
            <person name="Ferris P."/>
            <person name="Kuo A."/>
            <person name="Mitros T."/>
            <person name="Fritz-Laylin L.K."/>
            <person name="Hellsten U."/>
            <person name="Chapman J."/>
            <person name="Simakov O."/>
            <person name="Rensing S.A."/>
            <person name="Terry A."/>
            <person name="Pangilinan J."/>
            <person name="Kapitonov V."/>
            <person name="Jurka J."/>
            <person name="Salamov A."/>
            <person name="Shapiro H."/>
            <person name="Schmutz J."/>
            <person name="Grimwood J."/>
            <person name="Lindquist E."/>
            <person name="Lucas S."/>
            <person name="Grigoriev I.V."/>
            <person name="Schmitt R."/>
            <person name="Kirk D."/>
            <person name="Rokhsar D.S."/>
        </authorList>
    </citation>
    <scope>NUCLEOTIDE SEQUENCE [LARGE SCALE GENOMIC DNA]</scope>
    <source>
        <strain evidence="3">f. Nagariensis / Eve</strain>
    </source>
</reference>
<dbReference type="Proteomes" id="UP000001058">
    <property type="component" value="Unassembled WGS sequence"/>
</dbReference>
<dbReference type="InterPro" id="IPR019328">
    <property type="entry name" value="PIGH-H_dom"/>
</dbReference>
<keyword evidence="3" id="KW-1185">Reference proteome</keyword>
<dbReference type="KEGG" id="vcn:VOLCADRAFT_106594"/>
<proteinExistence type="predicted"/>
<dbReference type="AlphaFoldDB" id="D8U8F3"/>
<evidence type="ECO:0000313" key="3">
    <source>
        <dbReference type="Proteomes" id="UP000001058"/>
    </source>
</evidence>
<dbReference type="Pfam" id="PF10181">
    <property type="entry name" value="PIG-H"/>
    <property type="match status" value="1"/>
</dbReference>
<feature type="domain" description="Phosphatidylinositol N-acetylglucosaminyltransferase subunit H conserved" evidence="1">
    <location>
        <begin position="119"/>
        <end position="176"/>
    </location>
</feature>
<dbReference type="InParanoid" id="D8U8F3"/>
<protein>
    <recommendedName>
        <fullName evidence="1">Phosphatidylinositol N-acetylglucosaminyltransferase subunit H conserved domain-containing protein</fullName>
    </recommendedName>
</protein>
<dbReference type="OrthoDB" id="551415at2759"/>
<organism evidence="3">
    <name type="scientific">Volvox carteri f. nagariensis</name>
    <dbReference type="NCBI Taxonomy" id="3068"/>
    <lineage>
        <taxon>Eukaryota</taxon>
        <taxon>Viridiplantae</taxon>
        <taxon>Chlorophyta</taxon>
        <taxon>core chlorophytes</taxon>
        <taxon>Chlorophyceae</taxon>
        <taxon>CS clade</taxon>
        <taxon>Chlamydomonadales</taxon>
        <taxon>Volvocaceae</taxon>
        <taxon>Volvox</taxon>
    </lineage>
</organism>
<evidence type="ECO:0000313" key="2">
    <source>
        <dbReference type="EMBL" id="EFJ43968.1"/>
    </source>
</evidence>
<name>D8U8F3_VOLCA</name>
<evidence type="ECO:0000259" key="1">
    <source>
        <dbReference type="Pfam" id="PF10181"/>
    </source>
</evidence>
<accession>D8U8F3</accession>